<evidence type="ECO:0000313" key="1">
    <source>
        <dbReference type="EMBL" id="KAJ8117769.1"/>
    </source>
</evidence>
<dbReference type="EMBL" id="JAPESX010001066">
    <property type="protein sequence ID" value="KAJ8117769.1"/>
    <property type="molecule type" value="Genomic_DNA"/>
</dbReference>
<comment type="caution">
    <text evidence="1">The sequence shown here is derived from an EMBL/GenBank/DDBJ whole genome shotgun (WGS) entry which is preliminary data.</text>
</comment>
<accession>A0ACC2IRE7</accession>
<dbReference type="Proteomes" id="UP001153334">
    <property type="component" value="Unassembled WGS sequence"/>
</dbReference>
<name>A0ACC2IRE7_9PEZI</name>
<evidence type="ECO:0000313" key="2">
    <source>
        <dbReference type="Proteomes" id="UP001153334"/>
    </source>
</evidence>
<reference evidence="1" key="1">
    <citation type="submission" date="2022-11" db="EMBL/GenBank/DDBJ databases">
        <title>Genome Sequence of Nemania bipapillata.</title>
        <authorList>
            <person name="Buettner E."/>
        </authorList>
    </citation>
    <scope>NUCLEOTIDE SEQUENCE</scope>
    <source>
        <strain evidence="1">CP14</strain>
    </source>
</reference>
<sequence>MLFFDDESRNRDTETLGVTMWLVRDGVSWTEIESGIQEWRRRRARLNMFKMGKGNGVIGLVLEVLIWEHKDTAWQAQED</sequence>
<keyword evidence="2" id="KW-1185">Reference proteome</keyword>
<organism evidence="1 2">
    <name type="scientific">Nemania bipapillata</name>
    <dbReference type="NCBI Taxonomy" id="110536"/>
    <lineage>
        <taxon>Eukaryota</taxon>
        <taxon>Fungi</taxon>
        <taxon>Dikarya</taxon>
        <taxon>Ascomycota</taxon>
        <taxon>Pezizomycotina</taxon>
        <taxon>Sordariomycetes</taxon>
        <taxon>Xylariomycetidae</taxon>
        <taxon>Xylariales</taxon>
        <taxon>Xylariaceae</taxon>
        <taxon>Nemania</taxon>
    </lineage>
</organism>
<protein>
    <submittedName>
        <fullName evidence="1">Uncharacterized protein</fullName>
    </submittedName>
</protein>
<gene>
    <name evidence="1" type="ORF">ONZ43_g4125</name>
</gene>
<proteinExistence type="predicted"/>